<feature type="transmembrane region" description="Helical" evidence="8">
    <location>
        <begin position="534"/>
        <end position="554"/>
    </location>
</feature>
<gene>
    <name evidence="10" type="ORF">SAMN02745117_00934</name>
</gene>
<keyword evidence="5 8" id="KW-0812">Transmembrane</keyword>
<dbReference type="RefSeq" id="WP_234971050.1">
    <property type="nucleotide sequence ID" value="NZ_FQUZ01000008.1"/>
</dbReference>
<feature type="transmembrane region" description="Helical" evidence="8">
    <location>
        <begin position="363"/>
        <end position="385"/>
    </location>
</feature>
<reference evidence="10 11" key="1">
    <citation type="submission" date="2016-11" db="EMBL/GenBank/DDBJ databases">
        <authorList>
            <person name="Jaros S."/>
            <person name="Januszkiewicz K."/>
            <person name="Wedrychowicz H."/>
        </authorList>
    </citation>
    <scope>NUCLEOTIDE SEQUENCE [LARGE SCALE GENOMIC DNA]</scope>
    <source>
        <strain evidence="10 11">DSM 16112</strain>
    </source>
</reference>
<keyword evidence="4" id="KW-0997">Cell inner membrane</keyword>
<evidence type="ECO:0000256" key="6">
    <source>
        <dbReference type="ARBA" id="ARBA00022989"/>
    </source>
</evidence>
<dbReference type="Gene3D" id="1.10.3720.10">
    <property type="entry name" value="MetI-like"/>
    <property type="match status" value="2"/>
</dbReference>
<evidence type="ECO:0000256" key="1">
    <source>
        <dbReference type="ARBA" id="ARBA00004429"/>
    </source>
</evidence>
<evidence type="ECO:0000313" key="11">
    <source>
        <dbReference type="Proteomes" id="UP000184327"/>
    </source>
</evidence>
<feature type="transmembrane region" description="Helical" evidence="8">
    <location>
        <begin position="503"/>
        <end position="522"/>
    </location>
</feature>
<comment type="similarity">
    <text evidence="8">Belongs to the binding-protein-dependent transport system permease family.</text>
</comment>
<evidence type="ECO:0000256" key="8">
    <source>
        <dbReference type="RuleBase" id="RU363032"/>
    </source>
</evidence>
<dbReference type="AlphaFoldDB" id="A0A1M4WWZ5"/>
<evidence type="ECO:0000256" key="5">
    <source>
        <dbReference type="ARBA" id="ARBA00022692"/>
    </source>
</evidence>
<dbReference type="EMBL" id="FQUZ01000008">
    <property type="protein sequence ID" value="SHE85811.1"/>
    <property type="molecule type" value="Genomic_DNA"/>
</dbReference>
<proteinExistence type="inferred from homology"/>
<evidence type="ECO:0000259" key="9">
    <source>
        <dbReference type="PROSITE" id="PS50928"/>
    </source>
</evidence>
<dbReference type="SUPFAM" id="SSF161098">
    <property type="entry name" value="MetI-like"/>
    <property type="match status" value="2"/>
</dbReference>
<dbReference type="GO" id="GO:0005886">
    <property type="term" value="C:plasma membrane"/>
    <property type="evidence" value="ECO:0007669"/>
    <property type="project" value="UniProtKB-SubCell"/>
</dbReference>
<organism evidence="10 11">
    <name type="scientific">Lampropedia hyalina DSM 16112</name>
    <dbReference type="NCBI Taxonomy" id="1122156"/>
    <lineage>
        <taxon>Bacteria</taxon>
        <taxon>Pseudomonadati</taxon>
        <taxon>Pseudomonadota</taxon>
        <taxon>Betaproteobacteria</taxon>
        <taxon>Burkholderiales</taxon>
        <taxon>Comamonadaceae</taxon>
        <taxon>Lampropedia</taxon>
    </lineage>
</organism>
<evidence type="ECO:0000256" key="7">
    <source>
        <dbReference type="ARBA" id="ARBA00023136"/>
    </source>
</evidence>
<feature type="transmembrane region" description="Helical" evidence="8">
    <location>
        <begin position="147"/>
        <end position="168"/>
    </location>
</feature>
<dbReference type="CDD" id="cd06261">
    <property type="entry name" value="TM_PBP2"/>
    <property type="match status" value="2"/>
</dbReference>
<feature type="transmembrane region" description="Helical" evidence="8">
    <location>
        <begin position="475"/>
        <end position="497"/>
    </location>
</feature>
<accession>A0A1M4WWZ5</accession>
<name>A0A1M4WWZ5_9BURK</name>
<feature type="transmembrane region" description="Helical" evidence="8">
    <location>
        <begin position="430"/>
        <end position="447"/>
    </location>
</feature>
<dbReference type="InterPro" id="IPR000515">
    <property type="entry name" value="MetI-like"/>
</dbReference>
<dbReference type="PROSITE" id="PS50928">
    <property type="entry name" value="ABC_TM1"/>
    <property type="match status" value="2"/>
</dbReference>
<keyword evidence="7 8" id="KW-0472">Membrane</keyword>
<protein>
    <submittedName>
        <fullName evidence="10">Iron(III) transport system permease protein</fullName>
    </submittedName>
</protein>
<feature type="transmembrane region" description="Helical" evidence="8">
    <location>
        <begin position="303"/>
        <end position="327"/>
    </location>
</feature>
<keyword evidence="3" id="KW-1003">Cell membrane</keyword>
<dbReference type="PANTHER" id="PTHR43357">
    <property type="entry name" value="INNER MEMBRANE ABC TRANSPORTER PERMEASE PROTEIN YDCV"/>
    <property type="match status" value="1"/>
</dbReference>
<feature type="transmembrane region" description="Helical" evidence="8">
    <location>
        <begin position="197"/>
        <end position="218"/>
    </location>
</feature>
<feature type="transmembrane region" description="Helical" evidence="8">
    <location>
        <begin position="397"/>
        <end position="418"/>
    </location>
</feature>
<dbReference type="Pfam" id="PF00528">
    <property type="entry name" value="BPD_transp_1"/>
    <property type="match status" value="2"/>
</dbReference>
<sequence>MSAAPVTRPVPAQRVLRLLCMAALAVLVFVPLLFVLLQAVFPQLAQGSLAQPLGHWRTVLQDPAILTLTGNTLRLGLAVVAVSALLGVPLGVLRGLFDVPGAKAWDLLFLVPFMIPPYIAAMGWILLLQPAGYLQQLSGLHVAGLLFSFQGVVLVMALNLFPAVYFAVSRSVQVTGARLGDVAAIFGASPWRAFARVTFPLALPALAASLLLVFAAAIEEYGTPAVLASNAGFFVLVTGIERRFSDWPIDLPGAASLSVILMLLALGAYLAQRWVTAGRDYATQTGKPTVAQPRPLGRWQVPVLLMFVAVATLATFAPLFAIAATALTGTLSGGLSLDNFSLRHFEALFADGSAALVALRTSFALAIGAALLTGTVGLMLAYVVVRVPGRASTLLDGMSILPNAMPGIVVAVGLILAWNQPWLPVTPYNTWVILLLAYACLLLPYPVRYAHAALRQLSPHLETSAWVHGAPFRVALWRIVLPLLAPSVGAAMLLVFAMASRELVASLLLAPTGMQTVSLFIWRQFDQGAVGQGMAMSLVAIALTCLLVGLANWLQIRYGRRSG</sequence>
<evidence type="ECO:0000256" key="4">
    <source>
        <dbReference type="ARBA" id="ARBA00022519"/>
    </source>
</evidence>
<dbReference type="PANTHER" id="PTHR43357:SF4">
    <property type="entry name" value="INNER MEMBRANE ABC TRANSPORTER PERMEASE PROTEIN YDCV"/>
    <property type="match status" value="1"/>
</dbReference>
<feature type="transmembrane region" description="Helical" evidence="8">
    <location>
        <begin position="251"/>
        <end position="271"/>
    </location>
</feature>
<keyword evidence="11" id="KW-1185">Reference proteome</keyword>
<comment type="subcellular location">
    <subcellularLocation>
        <location evidence="1">Cell inner membrane</location>
        <topology evidence="1">Multi-pass membrane protein</topology>
    </subcellularLocation>
    <subcellularLocation>
        <location evidence="8">Cell membrane</location>
        <topology evidence="8">Multi-pass membrane protein</topology>
    </subcellularLocation>
</comment>
<keyword evidence="6 8" id="KW-1133">Transmembrane helix</keyword>
<dbReference type="Proteomes" id="UP000184327">
    <property type="component" value="Unassembled WGS sequence"/>
</dbReference>
<feature type="domain" description="ABC transmembrane type-1" evidence="9">
    <location>
        <begin position="359"/>
        <end position="551"/>
    </location>
</feature>
<evidence type="ECO:0000256" key="3">
    <source>
        <dbReference type="ARBA" id="ARBA00022475"/>
    </source>
</evidence>
<feature type="transmembrane region" description="Helical" evidence="8">
    <location>
        <begin position="105"/>
        <end position="127"/>
    </location>
</feature>
<feature type="domain" description="ABC transmembrane type-1" evidence="9">
    <location>
        <begin position="69"/>
        <end position="272"/>
    </location>
</feature>
<keyword evidence="2 8" id="KW-0813">Transport</keyword>
<evidence type="ECO:0000256" key="2">
    <source>
        <dbReference type="ARBA" id="ARBA00022448"/>
    </source>
</evidence>
<dbReference type="GO" id="GO:0055085">
    <property type="term" value="P:transmembrane transport"/>
    <property type="evidence" value="ECO:0007669"/>
    <property type="project" value="InterPro"/>
</dbReference>
<feature type="transmembrane region" description="Helical" evidence="8">
    <location>
        <begin position="74"/>
        <end position="93"/>
    </location>
</feature>
<dbReference type="STRING" id="1122156.SAMN02745117_00934"/>
<dbReference type="InterPro" id="IPR035906">
    <property type="entry name" value="MetI-like_sf"/>
</dbReference>
<evidence type="ECO:0000313" key="10">
    <source>
        <dbReference type="EMBL" id="SHE85811.1"/>
    </source>
</evidence>